<evidence type="ECO:0000313" key="8">
    <source>
        <dbReference type="EMBL" id="KAF2725560.1"/>
    </source>
</evidence>
<evidence type="ECO:0000256" key="4">
    <source>
        <dbReference type="ARBA" id="ARBA00022989"/>
    </source>
</evidence>
<evidence type="ECO:0000256" key="3">
    <source>
        <dbReference type="ARBA" id="ARBA00022824"/>
    </source>
</evidence>
<feature type="region of interest" description="Disordered" evidence="7">
    <location>
        <begin position="1"/>
        <end position="37"/>
    </location>
</feature>
<comment type="function">
    <text evidence="6">Interacts with target proteins during translocation into the lumen of the endoplasmic reticulum. Protects unfolded target proteins against degradation and facilitate correct glycosylation.</text>
</comment>
<name>A0A9P4QGW7_9PEZI</name>
<dbReference type="OrthoDB" id="16679at2759"/>
<evidence type="ECO:0000256" key="2">
    <source>
        <dbReference type="ARBA" id="ARBA00022692"/>
    </source>
</evidence>
<proteinExistence type="inferred from homology"/>
<evidence type="ECO:0000313" key="9">
    <source>
        <dbReference type="Proteomes" id="UP000799441"/>
    </source>
</evidence>
<evidence type="ECO:0000256" key="1">
    <source>
        <dbReference type="ARBA" id="ARBA00005500"/>
    </source>
</evidence>
<comment type="similarity">
    <text evidence="1 6">Belongs to the RAMP4 family.</text>
</comment>
<protein>
    <recommendedName>
        <fullName evidence="6">Stress-associated endoplasmic reticulum protein</fullName>
    </recommendedName>
</protein>
<comment type="caution">
    <text evidence="8">The sequence shown here is derived from an EMBL/GenBank/DDBJ whole genome shotgun (WGS) entry which is preliminary data.</text>
</comment>
<organism evidence="8 9">
    <name type="scientific">Polychaeton citri CBS 116435</name>
    <dbReference type="NCBI Taxonomy" id="1314669"/>
    <lineage>
        <taxon>Eukaryota</taxon>
        <taxon>Fungi</taxon>
        <taxon>Dikarya</taxon>
        <taxon>Ascomycota</taxon>
        <taxon>Pezizomycotina</taxon>
        <taxon>Dothideomycetes</taxon>
        <taxon>Dothideomycetidae</taxon>
        <taxon>Capnodiales</taxon>
        <taxon>Capnodiaceae</taxon>
        <taxon>Polychaeton</taxon>
    </lineage>
</organism>
<dbReference type="GO" id="GO:0005789">
    <property type="term" value="C:endoplasmic reticulum membrane"/>
    <property type="evidence" value="ECO:0007669"/>
    <property type="project" value="UniProtKB-SubCell"/>
</dbReference>
<dbReference type="InterPro" id="IPR010580">
    <property type="entry name" value="ER_stress-assoc"/>
</dbReference>
<evidence type="ECO:0000256" key="5">
    <source>
        <dbReference type="ARBA" id="ARBA00023136"/>
    </source>
</evidence>
<keyword evidence="3 6" id="KW-0256">Endoplasmic reticulum</keyword>
<feature type="transmembrane region" description="Helical" evidence="6">
    <location>
        <begin position="43"/>
        <end position="65"/>
    </location>
</feature>
<dbReference type="Proteomes" id="UP000799441">
    <property type="component" value="Unassembled WGS sequence"/>
</dbReference>
<evidence type="ECO:0000256" key="7">
    <source>
        <dbReference type="SAM" id="MobiDB-lite"/>
    </source>
</evidence>
<keyword evidence="9" id="KW-1185">Reference proteome</keyword>
<evidence type="ECO:0000256" key="6">
    <source>
        <dbReference type="RuleBase" id="RU364120"/>
    </source>
</evidence>
<dbReference type="Pfam" id="PF06624">
    <property type="entry name" value="RAMP4"/>
    <property type="match status" value="1"/>
</dbReference>
<reference evidence="8" key="1">
    <citation type="journal article" date="2020" name="Stud. Mycol.">
        <title>101 Dothideomycetes genomes: a test case for predicting lifestyles and emergence of pathogens.</title>
        <authorList>
            <person name="Haridas S."/>
            <person name="Albert R."/>
            <person name="Binder M."/>
            <person name="Bloem J."/>
            <person name="Labutti K."/>
            <person name="Salamov A."/>
            <person name="Andreopoulos B."/>
            <person name="Baker S."/>
            <person name="Barry K."/>
            <person name="Bills G."/>
            <person name="Bluhm B."/>
            <person name="Cannon C."/>
            <person name="Castanera R."/>
            <person name="Culley D."/>
            <person name="Daum C."/>
            <person name="Ezra D."/>
            <person name="Gonzalez J."/>
            <person name="Henrissat B."/>
            <person name="Kuo A."/>
            <person name="Liang C."/>
            <person name="Lipzen A."/>
            <person name="Lutzoni F."/>
            <person name="Magnuson J."/>
            <person name="Mondo S."/>
            <person name="Nolan M."/>
            <person name="Ohm R."/>
            <person name="Pangilinan J."/>
            <person name="Park H.-J."/>
            <person name="Ramirez L."/>
            <person name="Alfaro M."/>
            <person name="Sun H."/>
            <person name="Tritt A."/>
            <person name="Yoshinaga Y."/>
            <person name="Zwiers L.-H."/>
            <person name="Turgeon B."/>
            <person name="Goodwin S."/>
            <person name="Spatafora J."/>
            <person name="Crous P."/>
            <person name="Grigoriev I."/>
        </authorList>
    </citation>
    <scope>NUCLEOTIDE SEQUENCE</scope>
    <source>
        <strain evidence="8">CBS 116435</strain>
    </source>
</reference>
<keyword evidence="5 6" id="KW-0472">Membrane</keyword>
<keyword evidence="4 6" id="KW-1133">Transmembrane helix</keyword>
<keyword evidence="2 6" id="KW-0812">Transmembrane</keyword>
<accession>A0A9P4QGW7</accession>
<sequence>MAQTPQQRKANLAYARSEQTKRGKAPTAVKGKEKPAKAPVSKLWVYLLIFVVIGGLVFELLRAILGMFS</sequence>
<dbReference type="EMBL" id="MU003767">
    <property type="protein sequence ID" value="KAF2725560.1"/>
    <property type="molecule type" value="Genomic_DNA"/>
</dbReference>
<dbReference type="AlphaFoldDB" id="A0A9P4QGW7"/>
<gene>
    <name evidence="8" type="ORF">K431DRAFT_280927</name>
</gene>
<comment type="subcellular location">
    <subcellularLocation>
        <location evidence="6">Membrane</location>
        <topology evidence="6">Single-pass membrane protein</topology>
    </subcellularLocation>
    <subcellularLocation>
        <location evidence="6">Endoplasmic reticulum membrane</location>
        <topology evidence="6">Single-pass membrane protein</topology>
    </subcellularLocation>
</comment>